<dbReference type="InterPro" id="IPR010319">
    <property type="entry name" value="Transglutaminase-like_Cys_pept"/>
</dbReference>
<feature type="chain" id="PRO_5038768911" evidence="1">
    <location>
        <begin position="28"/>
        <end position="211"/>
    </location>
</feature>
<evidence type="ECO:0000256" key="1">
    <source>
        <dbReference type="SAM" id="SignalP"/>
    </source>
</evidence>
<name>A0A9E8CRN3_9HYPH</name>
<dbReference type="Gene3D" id="3.10.620.30">
    <property type="match status" value="1"/>
</dbReference>
<evidence type="ECO:0000313" key="2">
    <source>
        <dbReference type="EMBL" id="UZF89414.1"/>
    </source>
</evidence>
<dbReference type="PANTHER" id="PTHR39327:SF1">
    <property type="entry name" value="BLR5470 PROTEIN"/>
    <property type="match status" value="1"/>
</dbReference>
<gene>
    <name evidence="2" type="ORF">NWE54_11795</name>
</gene>
<feature type="signal peptide" evidence="1">
    <location>
        <begin position="1"/>
        <end position="27"/>
    </location>
</feature>
<accession>A0A9E8CRN3</accession>
<dbReference type="Pfam" id="PF06035">
    <property type="entry name" value="Peptidase_C93"/>
    <property type="match status" value="1"/>
</dbReference>
<dbReference type="EMBL" id="CP102774">
    <property type="protein sequence ID" value="UZF89414.1"/>
    <property type="molecule type" value="Genomic_DNA"/>
</dbReference>
<protein>
    <submittedName>
        <fullName evidence="2">Transglutaminase-like cysteine peptidase</fullName>
    </submittedName>
</protein>
<organism evidence="2">
    <name type="scientific">Bosea sp. NBC_00436</name>
    <dbReference type="NCBI Taxonomy" id="2969620"/>
    <lineage>
        <taxon>Bacteria</taxon>
        <taxon>Pseudomonadati</taxon>
        <taxon>Pseudomonadota</taxon>
        <taxon>Alphaproteobacteria</taxon>
        <taxon>Hyphomicrobiales</taxon>
        <taxon>Boseaceae</taxon>
        <taxon>Bosea</taxon>
    </lineage>
</organism>
<proteinExistence type="predicted"/>
<sequence>MFSLHRNLIGTALAAMVVMTGAGTAQAQGSAGIPVASLPAEASGDARAPYAWVDFCKRMPSECRVDTREAERIALDTKHWKTIVGVNNTVNREIEAITDEDHWGVVDRWDIPTDGKGDCEDYVLLKRKRLAEAGLPRRAMLVTVVIDEENAGHAVLMIRTDRGDFILDNKRNAILPWSQTGYVYVKRESQYRTGWTSLGGAQTPTVASVQR</sequence>
<dbReference type="PANTHER" id="PTHR39327">
    <property type="match status" value="1"/>
</dbReference>
<reference evidence="2" key="1">
    <citation type="submission" date="2022-08" db="EMBL/GenBank/DDBJ databases">
        <title>Complete Genome Sequences of 2 Bosea sp. soil isolates.</title>
        <authorList>
            <person name="Alvarez Arevalo M."/>
            <person name="Sterndorff E.B."/>
            <person name="Faurdal D."/>
            <person name="Joergensen T.S."/>
            <person name="Weber T."/>
        </authorList>
    </citation>
    <scope>NUCLEOTIDE SEQUENCE</scope>
    <source>
        <strain evidence="2">NBC_00436</strain>
    </source>
</reference>
<dbReference type="AlphaFoldDB" id="A0A9E8CRN3"/>
<keyword evidence="1" id="KW-0732">Signal</keyword>